<dbReference type="InterPro" id="IPR001356">
    <property type="entry name" value="HD"/>
</dbReference>
<organism evidence="10 11">
    <name type="scientific">Brachionus plicatilis</name>
    <name type="common">Marine rotifer</name>
    <name type="synonym">Brachionus muelleri</name>
    <dbReference type="NCBI Taxonomy" id="10195"/>
    <lineage>
        <taxon>Eukaryota</taxon>
        <taxon>Metazoa</taxon>
        <taxon>Spiralia</taxon>
        <taxon>Gnathifera</taxon>
        <taxon>Rotifera</taxon>
        <taxon>Eurotatoria</taxon>
        <taxon>Monogononta</taxon>
        <taxon>Pseudotrocha</taxon>
        <taxon>Ploima</taxon>
        <taxon>Brachionidae</taxon>
        <taxon>Brachionus</taxon>
    </lineage>
</organism>
<evidence type="ECO:0000256" key="7">
    <source>
        <dbReference type="RuleBase" id="RU000682"/>
    </source>
</evidence>
<dbReference type="PANTHER" id="PTHR24329">
    <property type="entry name" value="HOMEOBOX PROTEIN ARISTALESS"/>
    <property type="match status" value="1"/>
</dbReference>
<dbReference type="SUPFAM" id="SSF46689">
    <property type="entry name" value="Homeodomain-like"/>
    <property type="match status" value="1"/>
</dbReference>
<evidence type="ECO:0000256" key="6">
    <source>
        <dbReference type="PROSITE-ProRule" id="PRU00108"/>
    </source>
</evidence>
<evidence type="ECO:0000256" key="1">
    <source>
        <dbReference type="ARBA" id="ARBA00004123"/>
    </source>
</evidence>
<dbReference type="FunFam" id="1.10.10.60:FF:000102">
    <property type="entry name" value="Aristaless related homeobox"/>
    <property type="match status" value="1"/>
</dbReference>
<accession>A0A3M7RJF4</accession>
<evidence type="ECO:0000256" key="8">
    <source>
        <dbReference type="SAM" id="MobiDB-lite"/>
    </source>
</evidence>
<dbReference type="GO" id="GO:0000977">
    <property type="term" value="F:RNA polymerase II transcription regulatory region sequence-specific DNA binding"/>
    <property type="evidence" value="ECO:0007669"/>
    <property type="project" value="TreeGrafter"/>
</dbReference>
<dbReference type="Proteomes" id="UP000276133">
    <property type="component" value="Unassembled WGS sequence"/>
</dbReference>
<keyword evidence="3 6" id="KW-0238">DNA-binding</keyword>
<dbReference type="SMART" id="SM00389">
    <property type="entry name" value="HOX"/>
    <property type="match status" value="1"/>
</dbReference>
<protein>
    <submittedName>
        <fullName evidence="10">Aristaless-related homeobox-like</fullName>
    </submittedName>
</protein>
<evidence type="ECO:0000313" key="10">
    <source>
        <dbReference type="EMBL" id="RNA23696.1"/>
    </source>
</evidence>
<feature type="region of interest" description="Disordered" evidence="8">
    <location>
        <begin position="131"/>
        <end position="186"/>
    </location>
</feature>
<name>A0A3M7RJF4_BRAPC</name>
<reference evidence="10 11" key="1">
    <citation type="journal article" date="2018" name="Sci. Rep.">
        <title>Genomic signatures of local adaptation to the degree of environmental predictability in rotifers.</title>
        <authorList>
            <person name="Franch-Gras L."/>
            <person name="Hahn C."/>
            <person name="Garcia-Roger E.M."/>
            <person name="Carmona M.J."/>
            <person name="Serra M."/>
            <person name="Gomez A."/>
        </authorList>
    </citation>
    <scope>NUCLEOTIDE SEQUENCE [LARGE SCALE GENOMIC DNA]</scope>
    <source>
        <strain evidence="10">HYR1</strain>
    </source>
</reference>
<dbReference type="InterPro" id="IPR017970">
    <property type="entry name" value="Homeobox_CS"/>
</dbReference>
<feature type="compositionally biased region" description="Low complexity" evidence="8">
    <location>
        <begin position="244"/>
        <end position="263"/>
    </location>
</feature>
<keyword evidence="5 6" id="KW-0539">Nucleus</keyword>
<dbReference type="GO" id="GO:0005634">
    <property type="term" value="C:nucleus"/>
    <property type="evidence" value="ECO:0007669"/>
    <property type="project" value="UniProtKB-SubCell"/>
</dbReference>
<evidence type="ECO:0000313" key="11">
    <source>
        <dbReference type="Proteomes" id="UP000276133"/>
    </source>
</evidence>
<dbReference type="EMBL" id="REGN01003233">
    <property type="protein sequence ID" value="RNA23696.1"/>
    <property type="molecule type" value="Genomic_DNA"/>
</dbReference>
<dbReference type="PROSITE" id="PS00027">
    <property type="entry name" value="HOMEOBOX_1"/>
    <property type="match status" value="1"/>
</dbReference>
<feature type="DNA-binding region" description="Homeobox" evidence="6">
    <location>
        <begin position="78"/>
        <end position="137"/>
    </location>
</feature>
<dbReference type="Gene3D" id="1.10.10.60">
    <property type="entry name" value="Homeodomain-like"/>
    <property type="match status" value="1"/>
</dbReference>
<keyword evidence="2" id="KW-0217">Developmental protein</keyword>
<feature type="compositionally biased region" description="Polar residues" evidence="8">
    <location>
        <begin position="264"/>
        <end position="275"/>
    </location>
</feature>
<gene>
    <name evidence="10" type="ORF">BpHYR1_050221</name>
</gene>
<evidence type="ECO:0000256" key="3">
    <source>
        <dbReference type="ARBA" id="ARBA00023125"/>
    </source>
</evidence>
<dbReference type="InterPro" id="IPR009057">
    <property type="entry name" value="Homeodomain-like_sf"/>
</dbReference>
<evidence type="ECO:0000259" key="9">
    <source>
        <dbReference type="PROSITE" id="PS50071"/>
    </source>
</evidence>
<sequence length="283" mass="31514">MDQIGSVTKKSCFDIDSLLSVKTSDTMGTHTASPSHIGHRACTPESAKCHENDEHYSDENEEDYDIETDADGRPSRKVRRSRTTFTTFQLHQLERAFEKTQYPDVFTREELAMSLDLSEARVQVWFQNRRAKWRKREKTNSSSSPSSNDSRSSPSFFPDKSQISPNNIKTFVPPNNPVMHPVPKNAKPQLNEYNTMFHNPYLAAAAAAAAYNINPMLLSQVMAAANMQAAITGMNSKDSKKEMSGFMSPYPSPSPSSTASSVSNENLSQTNQSSAHHLKSVNV</sequence>
<feature type="compositionally biased region" description="Acidic residues" evidence="8">
    <location>
        <begin position="59"/>
        <end position="69"/>
    </location>
</feature>
<dbReference type="InterPro" id="IPR050649">
    <property type="entry name" value="Paired_Homeobox_TFs"/>
</dbReference>
<feature type="compositionally biased region" description="Basic and acidic residues" evidence="8">
    <location>
        <begin position="48"/>
        <end position="58"/>
    </location>
</feature>
<evidence type="ECO:0000256" key="2">
    <source>
        <dbReference type="ARBA" id="ARBA00022473"/>
    </source>
</evidence>
<feature type="region of interest" description="Disordered" evidence="8">
    <location>
        <begin position="48"/>
        <end position="78"/>
    </location>
</feature>
<feature type="compositionally biased region" description="Low complexity" evidence="8">
    <location>
        <begin position="140"/>
        <end position="161"/>
    </location>
</feature>
<dbReference type="STRING" id="10195.A0A3M7RJF4"/>
<proteinExistence type="predicted"/>
<feature type="region of interest" description="Disordered" evidence="8">
    <location>
        <begin position="236"/>
        <end position="283"/>
    </location>
</feature>
<evidence type="ECO:0000256" key="4">
    <source>
        <dbReference type="ARBA" id="ARBA00023155"/>
    </source>
</evidence>
<dbReference type="Pfam" id="PF00046">
    <property type="entry name" value="Homeodomain"/>
    <property type="match status" value="1"/>
</dbReference>
<dbReference type="AlphaFoldDB" id="A0A3M7RJF4"/>
<dbReference type="PANTHER" id="PTHR24329:SF543">
    <property type="entry name" value="FI01017P-RELATED"/>
    <property type="match status" value="1"/>
</dbReference>
<comment type="subcellular location">
    <subcellularLocation>
        <location evidence="1 6 7">Nucleus</location>
    </subcellularLocation>
</comment>
<dbReference type="PROSITE" id="PS50071">
    <property type="entry name" value="HOMEOBOX_2"/>
    <property type="match status" value="1"/>
</dbReference>
<evidence type="ECO:0000256" key="5">
    <source>
        <dbReference type="ARBA" id="ARBA00023242"/>
    </source>
</evidence>
<dbReference type="CDD" id="cd00086">
    <property type="entry name" value="homeodomain"/>
    <property type="match status" value="1"/>
</dbReference>
<keyword evidence="4 6" id="KW-0371">Homeobox</keyword>
<comment type="caution">
    <text evidence="10">The sequence shown here is derived from an EMBL/GenBank/DDBJ whole genome shotgun (WGS) entry which is preliminary data.</text>
</comment>
<feature type="domain" description="Homeobox" evidence="9">
    <location>
        <begin position="76"/>
        <end position="136"/>
    </location>
</feature>
<dbReference type="GO" id="GO:0000981">
    <property type="term" value="F:DNA-binding transcription factor activity, RNA polymerase II-specific"/>
    <property type="evidence" value="ECO:0007669"/>
    <property type="project" value="InterPro"/>
</dbReference>
<dbReference type="OrthoDB" id="6159439at2759"/>
<keyword evidence="11" id="KW-1185">Reference proteome</keyword>